<dbReference type="InterPro" id="IPR016188">
    <property type="entry name" value="PurM-like_N"/>
</dbReference>
<keyword evidence="1 8" id="KW-0963">Cytoplasm</keyword>
<dbReference type="InterPro" id="IPR036604">
    <property type="entry name" value="PurS-like_sf"/>
</dbReference>
<keyword evidence="6 8" id="KW-0067">ATP-binding</keyword>
<dbReference type="RefSeq" id="WP_201370228.1">
    <property type="nucleotide sequence ID" value="NZ_BNJG01000001.1"/>
</dbReference>
<dbReference type="InterPro" id="IPR003850">
    <property type="entry name" value="PurS"/>
</dbReference>
<dbReference type="Pfam" id="PF02769">
    <property type="entry name" value="AIRS_C"/>
    <property type="match status" value="2"/>
</dbReference>
<dbReference type="Gene3D" id="1.10.8.750">
    <property type="entry name" value="Phosphoribosylformylglycinamidine synthase, linker domain"/>
    <property type="match status" value="1"/>
</dbReference>
<comment type="similarity">
    <text evidence="8">Belongs to the FGAMS family.</text>
</comment>
<dbReference type="Gene3D" id="3.30.1330.10">
    <property type="entry name" value="PurM-like, N-terminal domain"/>
    <property type="match status" value="2"/>
</dbReference>
<dbReference type="InterPro" id="IPR010918">
    <property type="entry name" value="PurM-like_C_dom"/>
</dbReference>
<dbReference type="InterPro" id="IPR041609">
    <property type="entry name" value="PurL_linker"/>
</dbReference>
<feature type="binding site" evidence="8">
    <location>
        <position position="314"/>
    </location>
    <ligand>
        <name>ATP</name>
        <dbReference type="ChEBI" id="CHEBI:30616"/>
    </ligand>
</feature>
<gene>
    <name evidence="8 12" type="primary">purL</name>
    <name evidence="12" type="ORF">KSB_18660</name>
</gene>
<evidence type="ECO:0000313" key="13">
    <source>
        <dbReference type="Proteomes" id="UP000654345"/>
    </source>
</evidence>
<comment type="catalytic activity">
    <reaction evidence="8">
        <text>N(2)-formyl-N(1)-(5-phospho-beta-D-ribosyl)glycinamide + L-glutamine + ATP + H2O = 2-formamido-N(1)-(5-O-phospho-beta-D-ribosyl)acetamidine + L-glutamate + ADP + phosphate + H(+)</text>
        <dbReference type="Rhea" id="RHEA:17129"/>
        <dbReference type="ChEBI" id="CHEBI:15377"/>
        <dbReference type="ChEBI" id="CHEBI:15378"/>
        <dbReference type="ChEBI" id="CHEBI:29985"/>
        <dbReference type="ChEBI" id="CHEBI:30616"/>
        <dbReference type="ChEBI" id="CHEBI:43474"/>
        <dbReference type="ChEBI" id="CHEBI:58359"/>
        <dbReference type="ChEBI" id="CHEBI:147286"/>
        <dbReference type="ChEBI" id="CHEBI:147287"/>
        <dbReference type="ChEBI" id="CHEBI:456216"/>
        <dbReference type="EC" id="6.3.5.3"/>
    </reaction>
</comment>
<feature type="binding site" evidence="8">
    <location>
        <position position="340"/>
    </location>
    <ligand>
        <name>Mg(2+)</name>
        <dbReference type="ChEBI" id="CHEBI:18420"/>
        <label>2</label>
    </ligand>
</feature>
<dbReference type="Pfam" id="PF00586">
    <property type="entry name" value="AIRS"/>
    <property type="match status" value="2"/>
</dbReference>
<comment type="subunit">
    <text evidence="8">Monomer. Part of the FGAM synthase complex composed of 1 PurL, 1 PurQ and 2 PurS subunits.</text>
</comment>
<dbReference type="EMBL" id="BNJG01000001">
    <property type="protein sequence ID" value="GHO53391.1"/>
    <property type="molecule type" value="Genomic_DNA"/>
</dbReference>
<feature type="binding site" evidence="8">
    <location>
        <position position="779"/>
    </location>
    <ligand>
        <name>ATP</name>
        <dbReference type="ChEBI" id="CHEBI:30616"/>
    </ligand>
</feature>
<comment type="pathway">
    <text evidence="8">Purine metabolism; IMP biosynthesis via de novo pathway; 5-amino-1-(5-phospho-D-ribosyl)imidazole from N(2)-formyl-N(1)-(5-phospho-D-ribosyl)glycinamide: step 1/2.</text>
</comment>
<evidence type="ECO:0000259" key="9">
    <source>
        <dbReference type="Pfam" id="PF00586"/>
    </source>
</evidence>
<keyword evidence="5 8" id="KW-0658">Purine biosynthesis</keyword>
<feature type="binding site" evidence="8">
    <location>
        <position position="742"/>
    </location>
    <ligand>
        <name>ATP</name>
        <dbReference type="ChEBI" id="CHEBI:30616"/>
    </ligand>
</feature>
<feature type="binding site" evidence="8">
    <location>
        <position position="499"/>
    </location>
    <ligand>
        <name>Mg(2+)</name>
        <dbReference type="ChEBI" id="CHEBI:18420"/>
        <label>2</label>
    </ligand>
</feature>
<keyword evidence="13" id="KW-1185">Reference proteome</keyword>
<feature type="binding site" evidence="8">
    <location>
        <position position="339"/>
    </location>
    <ligand>
        <name>substrate</name>
    </ligand>
</feature>
<evidence type="ECO:0000256" key="6">
    <source>
        <dbReference type="ARBA" id="ARBA00022840"/>
    </source>
</evidence>
<dbReference type="InterPro" id="IPR036676">
    <property type="entry name" value="PurM-like_C_sf"/>
</dbReference>
<feature type="domain" description="PurM-like N-terminal" evidence="9">
    <location>
        <begin position="681"/>
        <end position="807"/>
    </location>
</feature>
<feature type="active site" evidence="8">
    <location>
        <position position="245"/>
    </location>
</feature>
<evidence type="ECO:0000259" key="11">
    <source>
        <dbReference type="Pfam" id="PF18072"/>
    </source>
</evidence>
<dbReference type="CDD" id="cd02204">
    <property type="entry name" value="PurL_repeat2"/>
    <property type="match status" value="1"/>
</dbReference>
<feature type="domain" description="PurM-like C-terminal" evidence="10">
    <location>
        <begin position="431"/>
        <end position="585"/>
    </location>
</feature>
<dbReference type="PANTHER" id="PTHR43555">
    <property type="entry name" value="PHOSPHORIBOSYLFORMYLGLYCINAMIDINE SYNTHASE SUBUNIT PURL"/>
    <property type="match status" value="1"/>
</dbReference>
<evidence type="ECO:0000256" key="5">
    <source>
        <dbReference type="ARBA" id="ARBA00022755"/>
    </source>
</evidence>
<feature type="domain" description="Phosphoribosylformylglycinamidine synthase linker" evidence="11">
    <location>
        <begin position="202"/>
        <end position="249"/>
    </location>
</feature>
<comment type="function">
    <text evidence="8">Part of the phosphoribosylformylglycinamidine synthase complex involved in the purines biosynthetic pathway. Catalyzes the ATP-dependent conversion of formylglycinamide ribonucleotide (FGAR) and glutamine to yield formylglycinamidine ribonucleotide (FGAM) and glutamate. The FGAM synthase complex is composed of three subunits. PurQ produces an ammonia molecule by converting glutamine to glutamate. PurL transfers the ammonia molecule to FGAR to form FGAM in an ATP-dependent manner. PurS interacts with PurQ and PurL and is thought to assist in the transfer of the ammonia molecule from PurQ to PurL.</text>
</comment>
<comment type="caution">
    <text evidence="12">The sequence shown here is derived from an EMBL/GenBank/DDBJ whole genome shotgun (WGS) entry which is preliminary data.</text>
</comment>
<dbReference type="InterPro" id="IPR010074">
    <property type="entry name" value="PRibForGlyAmidine_synth_PurL"/>
</dbReference>
<feature type="binding site" evidence="8">
    <location>
        <position position="316"/>
    </location>
    <ligand>
        <name>Mg(2+)</name>
        <dbReference type="ChEBI" id="CHEBI:18420"/>
        <label>1</label>
    </ligand>
</feature>
<comment type="subcellular location">
    <subcellularLocation>
        <location evidence="8">Cytoplasm</location>
    </subcellularLocation>
</comment>
<reference evidence="12 13" key="1">
    <citation type="journal article" date="2021" name="Int. J. Syst. Evol. Microbiol.">
        <title>Reticulibacter mediterranei gen. nov., sp. nov., within the new family Reticulibacteraceae fam. nov., and Ktedonospora formicarum gen. nov., sp. nov., Ktedonobacter robiniae sp. nov., Dictyobacter formicarum sp. nov. and Dictyobacter arantiisoli sp. nov., belonging to the class Ktedonobacteria.</title>
        <authorList>
            <person name="Yabe S."/>
            <person name="Zheng Y."/>
            <person name="Wang C.M."/>
            <person name="Sakai Y."/>
            <person name="Abe K."/>
            <person name="Yokota A."/>
            <person name="Donadio S."/>
            <person name="Cavaletti L."/>
            <person name="Monciardini P."/>
        </authorList>
    </citation>
    <scope>NUCLEOTIDE SEQUENCE [LARGE SCALE GENOMIC DNA]</scope>
    <source>
        <strain evidence="12 13">SOSP1-30</strain>
    </source>
</reference>
<feature type="binding site" evidence="8">
    <location>
        <position position="471"/>
    </location>
    <ligand>
        <name>substrate</name>
    </ligand>
</feature>
<dbReference type="Proteomes" id="UP000654345">
    <property type="component" value="Unassembled WGS sequence"/>
</dbReference>
<feature type="domain" description="PurM-like C-terminal" evidence="10">
    <location>
        <begin position="822"/>
        <end position="983"/>
    </location>
</feature>
<keyword evidence="7 8" id="KW-0460">Magnesium</keyword>
<comment type="caution">
    <text evidence="8">Lacks conserved residue(s) required for the propagation of feature annotation.</text>
</comment>
<feature type="active site" description="Proton acceptor" evidence="8">
    <location>
        <position position="318"/>
    </location>
</feature>
<protein>
    <recommendedName>
        <fullName evidence="8">Phosphoribosylformylglycinamidine synthase subunit PurL</fullName>
        <shortName evidence="8">FGAM synthase</shortName>
        <ecNumber evidence="8">6.3.5.3</ecNumber>
    </recommendedName>
    <alternativeName>
        <fullName evidence="8">Formylglycinamide ribonucleotide amidotransferase subunit II</fullName>
        <shortName evidence="8">FGAR amidotransferase II</shortName>
        <shortName evidence="8">FGAR-AT II</shortName>
    </alternativeName>
    <alternativeName>
        <fullName evidence="8">Glutamine amidotransferase PurL</fullName>
    </alternativeName>
    <alternativeName>
        <fullName evidence="8">Phosphoribosylformylglycinamidine synthase subunit II</fullName>
    </alternativeName>
</protein>
<proteinExistence type="inferred from homology"/>
<evidence type="ECO:0000256" key="1">
    <source>
        <dbReference type="ARBA" id="ARBA00022490"/>
    </source>
</evidence>
<dbReference type="Pfam" id="PF02700">
    <property type="entry name" value="PurS"/>
    <property type="match status" value="1"/>
</dbReference>
<evidence type="ECO:0000259" key="10">
    <source>
        <dbReference type="Pfam" id="PF02769"/>
    </source>
</evidence>
<dbReference type="CDD" id="cd02203">
    <property type="entry name" value="PurL_repeat1"/>
    <property type="match status" value="1"/>
</dbReference>
<dbReference type="SUPFAM" id="SSF82697">
    <property type="entry name" value="PurS-like"/>
    <property type="match status" value="1"/>
</dbReference>
<evidence type="ECO:0000256" key="2">
    <source>
        <dbReference type="ARBA" id="ARBA00022598"/>
    </source>
</evidence>
<dbReference type="InterPro" id="IPR036921">
    <property type="entry name" value="PurM-like_N_sf"/>
</dbReference>
<name>A0ABQ3UKY1_9CHLR</name>
<dbReference type="NCBIfam" id="TIGR01736">
    <property type="entry name" value="FGAM_synth_II"/>
    <property type="match status" value="1"/>
</dbReference>
<keyword evidence="4 8" id="KW-0547">Nucleotide-binding</keyword>
<keyword evidence="2 8" id="KW-0436">Ligase</keyword>
<dbReference type="SUPFAM" id="SSF56042">
    <property type="entry name" value="PurM C-terminal domain-like"/>
    <property type="match status" value="2"/>
</dbReference>
<evidence type="ECO:0000313" key="12">
    <source>
        <dbReference type="EMBL" id="GHO53391.1"/>
    </source>
</evidence>
<dbReference type="Gene3D" id="3.90.650.10">
    <property type="entry name" value="PurM-like C-terminal domain"/>
    <property type="match status" value="2"/>
</dbReference>
<evidence type="ECO:0000256" key="8">
    <source>
        <dbReference type="HAMAP-Rule" id="MF_00420"/>
    </source>
</evidence>
<dbReference type="EC" id="6.3.5.3" evidence="8"/>
<dbReference type="HAMAP" id="MF_00420">
    <property type="entry name" value="PurL_2"/>
    <property type="match status" value="1"/>
</dbReference>
<evidence type="ECO:0000256" key="4">
    <source>
        <dbReference type="ARBA" id="ARBA00022741"/>
    </source>
</evidence>
<accession>A0ABQ3UKY1</accession>
<keyword evidence="3 8" id="KW-0479">Metal-binding</keyword>
<dbReference type="Gene3D" id="3.30.1280.10">
    <property type="entry name" value="Phosphoribosylformylglycinamidine synthase subunit PurS"/>
    <property type="match status" value="1"/>
</dbReference>
<sequence>MTSFHIEVRATAERHDVHARQLARDIAQLSIDSLPSLATTADAPLYLHTAQLYHLTGSLSPQDVERLSQELLTDPVIQEAHLSTYADTAHTVDVFFHPGVTDTLAESVLEGARMLGLTGIARVETGRRYLLDERLSEAEVRILADALLYNPVIQHYELHPAHGNGSQPEAANASEGTPIADVAGSQVAMIPLTQMSDEQLLEVSKKGLLSLSLDEMRVIQQHFLEQGREPTDIELETLAQTWSEHCSHKTFKATIAYRELDAQGNEVENETIRGLLKSYIMRATNEVQHPDLVSAFSDNAGIVRFTDTHDIAFKVETHNHPSAIEPFGGANTGVGGVIRDVVGVSAEPIACTDILCFGPLETESASLPKGIIPPRRIASGVVNGVRDYGNKMGIPTVNGAVLYHPGYTYNPLVFCGCLGMLPHGSHPSKVEPGDLVVVLGGRTGRDGVHGATFSSGEMSHEINTQAGTAVQIGAPITEKKVTDVIIQARDRGLYHAITDCGAGGFSSAVGEMGSKTGARVELTKAPLKYQGLAPWEIWLSEAQERMVLAVPQEHLQELLDICAIEEVEASIIGEFTSDQRLTVTYQDEVIANIAMDFLHDGNPIKTLEALWARPESATAQPSQWTEGNAEAITHSITPTLLTLLRHANIASKEDVVRRYDHEVQGATVLKPMVGRAGNGPGDAAVLRPIVGEPTKAGIVLSNGVNPLYGKVDPYQMALNAVDEALRNLTAVGGDITRTSVLDNFCWGNPNDPEQLGTLVRAVKGCYDASVGFKVPFISGKDSLNNEYRADGKRLPVIPTLVISAVGVIEDASKSVDMSLKTPGNLLYLVGETRNELAGSHYTEVIDQASFKAFVPHTSVPTVHIERAYTIMKALGEAIRQGLVRACHDLSEGGLAVAAAEMSLASLLGVKLDVAQVGREGTALDEVHPHARDIVRLFSESPSRFIVEVTPEQLSTFEQHMRAAGAAELAYLGMVTNTPRFIVQDGDEELINVSVEELQESWKGGQA</sequence>
<feature type="binding site" evidence="8">
    <location>
        <position position="782"/>
    </location>
    <ligand>
        <name>substrate</name>
    </ligand>
</feature>
<organism evidence="12 13">
    <name type="scientific">Ktedonobacter robiniae</name>
    <dbReference type="NCBI Taxonomy" id="2778365"/>
    <lineage>
        <taxon>Bacteria</taxon>
        <taxon>Bacillati</taxon>
        <taxon>Chloroflexota</taxon>
        <taxon>Ktedonobacteria</taxon>
        <taxon>Ktedonobacterales</taxon>
        <taxon>Ktedonobacteraceae</taxon>
        <taxon>Ktedonobacter</taxon>
    </lineage>
</organism>
<dbReference type="PANTHER" id="PTHR43555:SF1">
    <property type="entry name" value="PHOSPHORIBOSYLFORMYLGLYCINAMIDINE SYNTHASE SUBUNIT PURL"/>
    <property type="match status" value="1"/>
</dbReference>
<evidence type="ECO:0000256" key="7">
    <source>
        <dbReference type="ARBA" id="ARBA00022842"/>
    </source>
</evidence>
<dbReference type="SUPFAM" id="SSF55326">
    <property type="entry name" value="PurM N-terminal domain-like"/>
    <property type="match status" value="2"/>
</dbReference>
<dbReference type="Pfam" id="PF18072">
    <property type="entry name" value="FGAR-AT_linker"/>
    <property type="match status" value="1"/>
</dbReference>
<feature type="domain" description="PurM-like N-terminal" evidence="9">
    <location>
        <begin position="298"/>
        <end position="420"/>
    </location>
</feature>
<evidence type="ECO:0000256" key="3">
    <source>
        <dbReference type="ARBA" id="ARBA00022723"/>
    </source>
</evidence>